<comment type="caution">
    <text evidence="2">The sequence shown here is derived from an EMBL/GenBank/DDBJ whole genome shotgun (WGS) entry which is preliminary data.</text>
</comment>
<evidence type="ECO:0000313" key="3">
    <source>
        <dbReference type="Proteomes" id="UP000230340"/>
    </source>
</evidence>
<dbReference type="CDD" id="cd02414">
    <property type="entry name" value="KH-II_Jag"/>
    <property type="match status" value="1"/>
</dbReference>
<dbReference type="SMART" id="SM00393">
    <property type="entry name" value="R3H"/>
    <property type="match status" value="1"/>
</dbReference>
<dbReference type="InterPro" id="IPR036867">
    <property type="entry name" value="R3H_dom_sf"/>
</dbReference>
<dbReference type="Gene3D" id="3.30.1370.50">
    <property type="entry name" value="R3H-like domain"/>
    <property type="match status" value="1"/>
</dbReference>
<dbReference type="InterPro" id="IPR034079">
    <property type="entry name" value="R3H_KhpB"/>
</dbReference>
<dbReference type="Pfam" id="PF01424">
    <property type="entry name" value="R3H"/>
    <property type="match status" value="1"/>
</dbReference>
<proteinExistence type="predicted"/>
<sequence>MDTHEKEIEKILKELLDILEIKAKISFSDKTDERLNVTLEGENLGLLIGFRGETLNAVQLFLEIALYRKVNEWVPVTLDIAGYRKEREEQVKKLAEKFCDRAKFFAKSVELAPMSSYDRMIVHTVVSTFPGLKSESTGEGKFRRVIISPVLKP</sequence>
<evidence type="ECO:0000313" key="2">
    <source>
        <dbReference type="EMBL" id="PIS23225.1"/>
    </source>
</evidence>
<evidence type="ECO:0000259" key="1">
    <source>
        <dbReference type="PROSITE" id="PS51061"/>
    </source>
</evidence>
<dbReference type="GO" id="GO:0003723">
    <property type="term" value="F:RNA binding"/>
    <property type="evidence" value="ECO:0007669"/>
    <property type="project" value="InterPro"/>
</dbReference>
<dbReference type="Gene3D" id="3.30.300.20">
    <property type="match status" value="1"/>
</dbReference>
<protein>
    <recommendedName>
        <fullName evidence="1">R3H domain-containing protein</fullName>
    </recommendedName>
</protein>
<accession>A0A2H0XEJ0</accession>
<gene>
    <name evidence="2" type="ORF">COT49_01205</name>
</gene>
<dbReference type="AlphaFoldDB" id="A0A2H0XEJ0"/>
<dbReference type="InterPro" id="IPR038008">
    <property type="entry name" value="Jag_KH"/>
</dbReference>
<dbReference type="PANTHER" id="PTHR35800">
    <property type="entry name" value="PROTEIN JAG"/>
    <property type="match status" value="1"/>
</dbReference>
<reference evidence="3" key="1">
    <citation type="submission" date="2017-09" db="EMBL/GenBank/DDBJ databases">
        <title>Depth-based differentiation of microbial function through sediment-hosted aquifers and enrichment of novel symbionts in the deep terrestrial subsurface.</title>
        <authorList>
            <person name="Probst A.J."/>
            <person name="Ladd B."/>
            <person name="Jarett J.K."/>
            <person name="Geller-Mcgrath D.E."/>
            <person name="Sieber C.M.K."/>
            <person name="Emerson J.B."/>
            <person name="Anantharaman K."/>
            <person name="Thomas B.C."/>
            <person name="Malmstrom R."/>
            <person name="Stieglmeier M."/>
            <person name="Klingl A."/>
            <person name="Woyke T."/>
            <person name="Ryan C.M."/>
            <person name="Banfield J.F."/>
        </authorList>
    </citation>
    <scope>NUCLEOTIDE SEQUENCE [LARGE SCALE GENOMIC DNA]</scope>
</reference>
<dbReference type="InterPro" id="IPR001374">
    <property type="entry name" value="R3H_dom"/>
</dbReference>
<feature type="domain" description="R3H" evidence="1">
    <location>
        <begin position="85"/>
        <end position="151"/>
    </location>
</feature>
<dbReference type="EMBL" id="PEYT01000008">
    <property type="protein sequence ID" value="PIS23225.1"/>
    <property type="molecule type" value="Genomic_DNA"/>
</dbReference>
<name>A0A2H0XEJ0_UNCKA</name>
<dbReference type="Proteomes" id="UP000230340">
    <property type="component" value="Unassembled WGS sequence"/>
</dbReference>
<dbReference type="InterPro" id="IPR039247">
    <property type="entry name" value="KhpB"/>
</dbReference>
<dbReference type="Pfam" id="PF13083">
    <property type="entry name" value="KH_KhpA-B"/>
    <property type="match status" value="1"/>
</dbReference>
<dbReference type="CDD" id="cd02644">
    <property type="entry name" value="R3H_jag"/>
    <property type="match status" value="1"/>
</dbReference>
<dbReference type="PANTHER" id="PTHR35800:SF1">
    <property type="entry name" value="RNA-BINDING PROTEIN KHPB"/>
    <property type="match status" value="1"/>
</dbReference>
<organism evidence="2 3">
    <name type="scientific">candidate division WWE3 bacterium CG08_land_8_20_14_0_20_40_13</name>
    <dbReference type="NCBI Taxonomy" id="1975084"/>
    <lineage>
        <taxon>Bacteria</taxon>
        <taxon>Katanobacteria</taxon>
    </lineage>
</organism>
<dbReference type="InterPro" id="IPR015946">
    <property type="entry name" value="KH_dom-like_a/b"/>
</dbReference>
<dbReference type="SUPFAM" id="SSF82708">
    <property type="entry name" value="R3H domain"/>
    <property type="match status" value="1"/>
</dbReference>
<dbReference type="PROSITE" id="PS51061">
    <property type="entry name" value="R3H"/>
    <property type="match status" value="1"/>
</dbReference>